<dbReference type="EMBL" id="KZ613942">
    <property type="protein sequence ID" value="PMD43544.1"/>
    <property type="molecule type" value="Genomic_DNA"/>
</dbReference>
<dbReference type="InterPro" id="IPR036259">
    <property type="entry name" value="MFS_trans_sf"/>
</dbReference>
<keyword evidence="2 6" id="KW-0812">Transmembrane</keyword>
<accession>A0A2J6RYF8</accession>
<protein>
    <submittedName>
        <fullName evidence="8">Putative efflux pump</fullName>
    </submittedName>
</protein>
<dbReference type="Gene3D" id="1.20.1250.20">
    <property type="entry name" value="MFS general substrate transporter like domains"/>
    <property type="match status" value="1"/>
</dbReference>
<feature type="domain" description="Major facilitator superfamily (MFS) profile" evidence="7">
    <location>
        <begin position="56"/>
        <end position="560"/>
    </location>
</feature>
<feature type="transmembrane region" description="Helical" evidence="6">
    <location>
        <begin position="276"/>
        <end position="298"/>
    </location>
</feature>
<keyword evidence="4 6" id="KW-0472">Membrane</keyword>
<proteinExistence type="predicted"/>
<feature type="transmembrane region" description="Helical" evidence="6">
    <location>
        <begin position="206"/>
        <end position="229"/>
    </location>
</feature>
<name>A0A2J6RYF8_HYAVF</name>
<evidence type="ECO:0000259" key="7">
    <source>
        <dbReference type="PROSITE" id="PS50850"/>
    </source>
</evidence>
<sequence>MSSLAEKDVEAGSSTSDSQHDGKAVTAKIEPKVELENEAEAEDESEYISGVRLYLIILGLCMAVLLIGLDNSILATAVPTITTAFNSLDDVGWYGSAFLICVCALQPLSAKVYQYFSLKWTYITFLAIFELGSLICATSKSSVMLIVGRAVAGSGAAGLFSGALVIVSHMIPLRQRPIYTGIVASMFGISNIFGPVLGGVFTQHLTWRWCFYINLPLGAVTALTLTIFFRPNDGKLTKLPLAQKIKHLDLPGLALFVPGVVMLLLAVQWGGNRNPWKSATTIGLIVGFVVMTSIFAVWEWHQQDEASIPPRIMRQRSVYSAAAIVFFGLGSVQILGYYLPMWFQVIKGVSPVGSGIRFLPMVLGNFVGAILFGGLVTKYGHFNPWLFFGAACVAITGGIMSTWKIDTGYSMIDGIQVLGGLGAACVIQMASHSPIPLAHQLTSPQPVIGLMALLPQSDLPTATSISVFFQFFGGSIFLAIGENIFVSSLVKHLHIYAPELDAEKVVLVGAEGLRKVVQAGPDLHGALLAYDAAITQTFYLTAAGAVVGFFCSFGMEWRSVKGVQNRGEVAVQGGTE</sequence>
<feature type="compositionally biased region" description="Basic and acidic residues" evidence="5">
    <location>
        <begin position="18"/>
        <end position="29"/>
    </location>
</feature>
<evidence type="ECO:0000313" key="9">
    <source>
        <dbReference type="Proteomes" id="UP000235786"/>
    </source>
</evidence>
<dbReference type="SUPFAM" id="SSF103473">
    <property type="entry name" value="MFS general substrate transporter"/>
    <property type="match status" value="1"/>
</dbReference>
<dbReference type="OrthoDB" id="10021397at2759"/>
<feature type="transmembrane region" description="Helical" evidence="6">
    <location>
        <begin position="91"/>
        <end position="108"/>
    </location>
</feature>
<dbReference type="PANTHER" id="PTHR23501">
    <property type="entry name" value="MAJOR FACILITATOR SUPERFAMILY"/>
    <property type="match status" value="1"/>
</dbReference>
<evidence type="ECO:0000256" key="6">
    <source>
        <dbReference type="SAM" id="Phobius"/>
    </source>
</evidence>
<feature type="transmembrane region" description="Helical" evidence="6">
    <location>
        <begin position="53"/>
        <end position="79"/>
    </location>
</feature>
<dbReference type="InterPro" id="IPR011701">
    <property type="entry name" value="MFS"/>
</dbReference>
<dbReference type="PANTHER" id="PTHR23501:SF199">
    <property type="entry name" value="MFS EFFLUX TRANSPORTER INPD-RELATED"/>
    <property type="match status" value="1"/>
</dbReference>
<keyword evidence="9" id="KW-1185">Reference proteome</keyword>
<feature type="transmembrane region" description="Helical" evidence="6">
    <location>
        <begin position="179"/>
        <end position="200"/>
    </location>
</feature>
<feature type="compositionally biased region" description="Basic and acidic residues" evidence="5">
    <location>
        <begin position="1"/>
        <end position="10"/>
    </location>
</feature>
<evidence type="ECO:0000256" key="4">
    <source>
        <dbReference type="ARBA" id="ARBA00023136"/>
    </source>
</evidence>
<keyword evidence="3 6" id="KW-1133">Transmembrane helix</keyword>
<feature type="region of interest" description="Disordered" evidence="5">
    <location>
        <begin position="1"/>
        <end position="29"/>
    </location>
</feature>
<feature type="transmembrane region" description="Helical" evidence="6">
    <location>
        <begin position="318"/>
        <end position="338"/>
    </location>
</feature>
<feature type="transmembrane region" description="Helical" evidence="6">
    <location>
        <begin position="358"/>
        <end position="377"/>
    </location>
</feature>
<dbReference type="GO" id="GO:0022857">
    <property type="term" value="F:transmembrane transporter activity"/>
    <property type="evidence" value="ECO:0007669"/>
    <property type="project" value="InterPro"/>
</dbReference>
<dbReference type="FunFam" id="1.20.1720.10:FF:000012">
    <property type="entry name" value="MFS toxin efflux pump (AflT)"/>
    <property type="match status" value="1"/>
</dbReference>
<evidence type="ECO:0000256" key="1">
    <source>
        <dbReference type="ARBA" id="ARBA00004141"/>
    </source>
</evidence>
<feature type="transmembrane region" description="Helical" evidence="6">
    <location>
        <begin position="250"/>
        <end position="270"/>
    </location>
</feature>
<reference evidence="8 9" key="1">
    <citation type="submission" date="2016-04" db="EMBL/GenBank/DDBJ databases">
        <title>A degradative enzymes factory behind the ericoid mycorrhizal symbiosis.</title>
        <authorList>
            <consortium name="DOE Joint Genome Institute"/>
            <person name="Martino E."/>
            <person name="Morin E."/>
            <person name="Grelet G."/>
            <person name="Kuo A."/>
            <person name="Kohler A."/>
            <person name="Daghino S."/>
            <person name="Barry K."/>
            <person name="Choi C."/>
            <person name="Cichocki N."/>
            <person name="Clum A."/>
            <person name="Copeland A."/>
            <person name="Hainaut M."/>
            <person name="Haridas S."/>
            <person name="Labutti K."/>
            <person name="Lindquist E."/>
            <person name="Lipzen A."/>
            <person name="Khouja H.-R."/>
            <person name="Murat C."/>
            <person name="Ohm R."/>
            <person name="Olson A."/>
            <person name="Spatafora J."/>
            <person name="Veneault-Fourrey C."/>
            <person name="Henrissat B."/>
            <person name="Grigoriev I."/>
            <person name="Martin F."/>
            <person name="Perotto S."/>
        </authorList>
    </citation>
    <scope>NUCLEOTIDE SEQUENCE [LARGE SCALE GENOMIC DNA]</scope>
    <source>
        <strain evidence="8 9">F</strain>
    </source>
</reference>
<dbReference type="Proteomes" id="UP000235786">
    <property type="component" value="Unassembled WGS sequence"/>
</dbReference>
<dbReference type="AlphaFoldDB" id="A0A2J6RYF8"/>
<comment type="subcellular location">
    <subcellularLocation>
        <location evidence="1">Membrane</location>
        <topology evidence="1">Multi-pass membrane protein</topology>
    </subcellularLocation>
</comment>
<feature type="transmembrane region" description="Helical" evidence="6">
    <location>
        <begin position="384"/>
        <end position="403"/>
    </location>
</feature>
<feature type="transmembrane region" description="Helical" evidence="6">
    <location>
        <begin position="120"/>
        <end position="140"/>
    </location>
</feature>
<dbReference type="InterPro" id="IPR020846">
    <property type="entry name" value="MFS_dom"/>
</dbReference>
<feature type="transmembrane region" description="Helical" evidence="6">
    <location>
        <begin position="146"/>
        <end position="167"/>
    </location>
</feature>
<dbReference type="Pfam" id="PF07690">
    <property type="entry name" value="MFS_1"/>
    <property type="match status" value="1"/>
</dbReference>
<dbReference type="CDD" id="cd17502">
    <property type="entry name" value="MFS_Azr1_MDR_like"/>
    <property type="match status" value="1"/>
</dbReference>
<evidence type="ECO:0000256" key="5">
    <source>
        <dbReference type="SAM" id="MobiDB-lite"/>
    </source>
</evidence>
<organism evidence="8 9">
    <name type="scientific">Hyaloscypha variabilis (strain UAMH 11265 / GT02V1 / F)</name>
    <name type="common">Meliniomyces variabilis</name>
    <dbReference type="NCBI Taxonomy" id="1149755"/>
    <lineage>
        <taxon>Eukaryota</taxon>
        <taxon>Fungi</taxon>
        <taxon>Dikarya</taxon>
        <taxon>Ascomycota</taxon>
        <taxon>Pezizomycotina</taxon>
        <taxon>Leotiomycetes</taxon>
        <taxon>Helotiales</taxon>
        <taxon>Hyaloscyphaceae</taxon>
        <taxon>Hyaloscypha</taxon>
        <taxon>Hyaloscypha variabilis</taxon>
    </lineage>
</organism>
<evidence type="ECO:0000313" key="8">
    <source>
        <dbReference type="EMBL" id="PMD43544.1"/>
    </source>
</evidence>
<evidence type="ECO:0000256" key="3">
    <source>
        <dbReference type="ARBA" id="ARBA00022989"/>
    </source>
</evidence>
<dbReference type="GO" id="GO:0005886">
    <property type="term" value="C:plasma membrane"/>
    <property type="evidence" value="ECO:0007669"/>
    <property type="project" value="TreeGrafter"/>
</dbReference>
<evidence type="ECO:0000256" key="2">
    <source>
        <dbReference type="ARBA" id="ARBA00022692"/>
    </source>
</evidence>
<gene>
    <name evidence="8" type="ORF">L207DRAFT_484946</name>
</gene>
<dbReference type="PROSITE" id="PS50850">
    <property type="entry name" value="MFS"/>
    <property type="match status" value="1"/>
</dbReference>